<protein>
    <submittedName>
        <fullName evidence="3">Uncharacterized protein</fullName>
    </submittedName>
</protein>
<evidence type="ECO:0000256" key="1">
    <source>
        <dbReference type="SAM" id="MobiDB-lite"/>
    </source>
</evidence>
<reference evidence="3 4" key="1">
    <citation type="journal article" date="2015" name="Nat. Commun.">
        <title>Lucilia cuprina genome unlocks parasitic fly biology to underpin future interventions.</title>
        <authorList>
            <person name="Anstead C.A."/>
            <person name="Korhonen P.K."/>
            <person name="Young N.D."/>
            <person name="Hall R.S."/>
            <person name="Jex A.R."/>
            <person name="Murali S.C."/>
            <person name="Hughes D.S."/>
            <person name="Lee S.F."/>
            <person name="Perry T."/>
            <person name="Stroehlein A.J."/>
            <person name="Ansell B.R."/>
            <person name="Breugelmans B."/>
            <person name="Hofmann A."/>
            <person name="Qu J."/>
            <person name="Dugan S."/>
            <person name="Lee S.L."/>
            <person name="Chao H."/>
            <person name="Dinh H."/>
            <person name="Han Y."/>
            <person name="Doddapaneni H.V."/>
            <person name="Worley K.C."/>
            <person name="Muzny D.M."/>
            <person name="Ioannidis P."/>
            <person name="Waterhouse R.M."/>
            <person name="Zdobnov E.M."/>
            <person name="James P.J."/>
            <person name="Bagnall N.H."/>
            <person name="Kotze A.C."/>
            <person name="Gibbs R.A."/>
            <person name="Richards S."/>
            <person name="Batterham P."/>
            <person name="Gasser R.B."/>
        </authorList>
    </citation>
    <scope>NUCLEOTIDE SEQUENCE [LARGE SCALE GENOMIC DNA]</scope>
    <source>
        <strain evidence="3 4">LS</strain>
        <tissue evidence="3">Full body</tissue>
    </source>
</reference>
<evidence type="ECO:0000256" key="2">
    <source>
        <dbReference type="SAM" id="Phobius"/>
    </source>
</evidence>
<keyword evidence="2" id="KW-0812">Transmembrane</keyword>
<evidence type="ECO:0000313" key="3">
    <source>
        <dbReference type="EMBL" id="KNC21678.1"/>
    </source>
</evidence>
<feature type="transmembrane region" description="Helical" evidence="2">
    <location>
        <begin position="52"/>
        <end position="69"/>
    </location>
</feature>
<proteinExistence type="predicted"/>
<feature type="region of interest" description="Disordered" evidence="1">
    <location>
        <begin position="1"/>
        <end position="35"/>
    </location>
</feature>
<sequence>MAKMALHTTTSRNNNSNSSSNKLPMARISGFHPEGPGSIPGMGKFFDKQRSMHLALVLLFLYTYMAQLSNNKDGRYFTANCIPYGLVARISGFHPEGPGSIPGMGRFFC</sequence>
<keyword evidence="4" id="KW-1185">Reference proteome</keyword>
<keyword evidence="2" id="KW-1133">Transmembrane helix</keyword>
<accession>A0A0L0BNX8</accession>
<evidence type="ECO:0000313" key="4">
    <source>
        <dbReference type="Proteomes" id="UP000037069"/>
    </source>
</evidence>
<name>A0A0L0BNX8_LUCCU</name>
<dbReference type="Proteomes" id="UP000037069">
    <property type="component" value="Unassembled WGS sequence"/>
</dbReference>
<keyword evidence="2" id="KW-0472">Membrane</keyword>
<dbReference type="EMBL" id="JRES01001589">
    <property type="protein sequence ID" value="KNC21678.1"/>
    <property type="molecule type" value="Genomic_DNA"/>
</dbReference>
<feature type="compositionally biased region" description="Low complexity" evidence="1">
    <location>
        <begin position="8"/>
        <end position="21"/>
    </location>
</feature>
<dbReference type="AlphaFoldDB" id="A0A0L0BNX8"/>
<gene>
    <name evidence="3" type="ORF">FF38_09793</name>
</gene>
<comment type="caution">
    <text evidence="3">The sequence shown here is derived from an EMBL/GenBank/DDBJ whole genome shotgun (WGS) entry which is preliminary data.</text>
</comment>
<organism evidence="3 4">
    <name type="scientific">Lucilia cuprina</name>
    <name type="common">Green bottle fly</name>
    <name type="synonym">Australian sheep blowfly</name>
    <dbReference type="NCBI Taxonomy" id="7375"/>
    <lineage>
        <taxon>Eukaryota</taxon>
        <taxon>Metazoa</taxon>
        <taxon>Ecdysozoa</taxon>
        <taxon>Arthropoda</taxon>
        <taxon>Hexapoda</taxon>
        <taxon>Insecta</taxon>
        <taxon>Pterygota</taxon>
        <taxon>Neoptera</taxon>
        <taxon>Endopterygota</taxon>
        <taxon>Diptera</taxon>
        <taxon>Brachycera</taxon>
        <taxon>Muscomorpha</taxon>
        <taxon>Oestroidea</taxon>
        <taxon>Calliphoridae</taxon>
        <taxon>Luciliinae</taxon>
        <taxon>Lucilia</taxon>
    </lineage>
</organism>